<dbReference type="STRING" id="39966.A0A369K308"/>
<evidence type="ECO:0000256" key="1">
    <source>
        <dbReference type="SAM" id="MobiDB-lite"/>
    </source>
</evidence>
<dbReference type="Proteomes" id="UP000076154">
    <property type="component" value="Unassembled WGS sequence"/>
</dbReference>
<feature type="compositionally biased region" description="Low complexity" evidence="1">
    <location>
        <begin position="460"/>
        <end position="475"/>
    </location>
</feature>
<feature type="region of interest" description="Disordered" evidence="1">
    <location>
        <begin position="194"/>
        <end position="220"/>
    </location>
</feature>
<evidence type="ECO:0000313" key="4">
    <source>
        <dbReference type="Proteomes" id="UP000076154"/>
    </source>
</evidence>
<feature type="region of interest" description="Disordered" evidence="1">
    <location>
        <begin position="963"/>
        <end position="1037"/>
    </location>
</feature>
<keyword evidence="4" id="KW-1185">Reference proteome</keyword>
<feature type="compositionally biased region" description="Low complexity" evidence="1">
    <location>
        <begin position="568"/>
        <end position="583"/>
    </location>
</feature>
<dbReference type="InterPro" id="IPR036420">
    <property type="entry name" value="BRCT_dom_sf"/>
</dbReference>
<proteinExistence type="predicted"/>
<feature type="compositionally biased region" description="Pro residues" evidence="1">
    <location>
        <begin position="541"/>
        <end position="559"/>
    </location>
</feature>
<feature type="compositionally biased region" description="Pro residues" evidence="1">
    <location>
        <begin position="401"/>
        <end position="415"/>
    </location>
</feature>
<feature type="compositionally biased region" description="Low complexity" evidence="1">
    <location>
        <begin position="1050"/>
        <end position="1063"/>
    </location>
</feature>
<feature type="region of interest" description="Disordered" evidence="1">
    <location>
        <begin position="880"/>
        <end position="903"/>
    </location>
</feature>
<feature type="domain" description="BRCT" evidence="2">
    <location>
        <begin position="1142"/>
        <end position="1236"/>
    </location>
</feature>
<feature type="region of interest" description="Disordered" evidence="1">
    <location>
        <begin position="68"/>
        <end position="182"/>
    </location>
</feature>
<dbReference type="EMBL" id="LUEZ02000041">
    <property type="protein sequence ID" value="RDB25296.1"/>
    <property type="molecule type" value="Genomic_DNA"/>
</dbReference>
<dbReference type="SUPFAM" id="SSF52113">
    <property type="entry name" value="BRCT domain"/>
    <property type="match status" value="1"/>
</dbReference>
<dbReference type="Pfam" id="PF00533">
    <property type="entry name" value="BRCT"/>
    <property type="match status" value="1"/>
</dbReference>
<feature type="compositionally biased region" description="Basic and acidic residues" evidence="1">
    <location>
        <begin position="446"/>
        <end position="459"/>
    </location>
</feature>
<dbReference type="PROSITE" id="PS50172">
    <property type="entry name" value="BRCT"/>
    <property type="match status" value="1"/>
</dbReference>
<feature type="compositionally biased region" description="Basic and acidic residues" evidence="1">
    <location>
        <begin position="1027"/>
        <end position="1037"/>
    </location>
</feature>
<organism evidence="3 4">
    <name type="scientific">Hypsizygus marmoreus</name>
    <name type="common">White beech mushroom</name>
    <name type="synonym">Agaricus marmoreus</name>
    <dbReference type="NCBI Taxonomy" id="39966"/>
    <lineage>
        <taxon>Eukaryota</taxon>
        <taxon>Fungi</taxon>
        <taxon>Dikarya</taxon>
        <taxon>Basidiomycota</taxon>
        <taxon>Agaricomycotina</taxon>
        <taxon>Agaricomycetes</taxon>
        <taxon>Agaricomycetidae</taxon>
        <taxon>Agaricales</taxon>
        <taxon>Tricholomatineae</taxon>
        <taxon>Lyophyllaceae</taxon>
        <taxon>Hypsizygus</taxon>
    </lineage>
</organism>
<gene>
    <name evidence="3" type="ORF">Hypma_007549</name>
</gene>
<feature type="compositionally biased region" description="Polar residues" evidence="1">
    <location>
        <begin position="135"/>
        <end position="144"/>
    </location>
</feature>
<dbReference type="InterPro" id="IPR001357">
    <property type="entry name" value="BRCT_dom"/>
</dbReference>
<feature type="region of interest" description="Disordered" evidence="1">
    <location>
        <begin position="1254"/>
        <end position="1308"/>
    </location>
</feature>
<feature type="compositionally biased region" description="Low complexity" evidence="1">
    <location>
        <begin position="1077"/>
        <end position="1093"/>
    </location>
</feature>
<feature type="compositionally biased region" description="Basic residues" evidence="1">
    <location>
        <begin position="505"/>
        <end position="517"/>
    </location>
</feature>
<feature type="compositionally biased region" description="Basic and acidic residues" evidence="1">
    <location>
        <begin position="85"/>
        <end position="116"/>
    </location>
</feature>
<accession>A0A369K308</accession>
<dbReference type="InParanoid" id="A0A369K308"/>
<protein>
    <recommendedName>
        <fullName evidence="2">BRCT domain-containing protein</fullName>
    </recommendedName>
</protein>
<name>A0A369K308_HYPMA</name>
<feature type="compositionally biased region" description="Basic and acidic residues" evidence="1">
    <location>
        <begin position="1258"/>
        <end position="1276"/>
    </location>
</feature>
<feature type="region of interest" description="Disordered" evidence="1">
    <location>
        <begin position="446"/>
        <end position="798"/>
    </location>
</feature>
<dbReference type="OrthoDB" id="2384350at2759"/>
<feature type="compositionally biased region" description="Low complexity" evidence="1">
    <location>
        <begin position="997"/>
        <end position="1007"/>
    </location>
</feature>
<feature type="compositionally biased region" description="Polar residues" evidence="1">
    <location>
        <begin position="365"/>
        <end position="391"/>
    </location>
</feature>
<dbReference type="Gene3D" id="3.40.50.10190">
    <property type="entry name" value="BRCT domain"/>
    <property type="match status" value="1"/>
</dbReference>
<feature type="compositionally biased region" description="Low complexity" evidence="1">
    <location>
        <begin position="730"/>
        <end position="741"/>
    </location>
</feature>
<evidence type="ECO:0000313" key="3">
    <source>
        <dbReference type="EMBL" id="RDB25296.1"/>
    </source>
</evidence>
<sequence>MSTTIFSEKRTRSQVTLPDEILQQLSQRSPLKDARIALRNNTSTLSECSMDVHAEEVEETDDELLLSPGKVLPVPRAKRSASPSARDEYSSHSDTPVDGRELKRVKRDTEPSRNDESDITNTKNTNARHAFVPTPTHTRTLSQPETRKKSSRARSGTASGVINRDTSPVGTTGVSGKGRAQSVPLFPAASSSTVIHIDLRNPPPSPRRPRSRSPSKEREFRIVSGPMLVPKLDPIPDETNSGMHIDEDVFKSPDSQPLRPAINSLNDPPTIGIISSSEDAAQTVPVVQGLPTIIEVPSTPDTHRPTMSFMSPLTPLPETPHPSKLEGITNNRYAGAGWGTDPEEEDEDNDSSLAPPNPKPFPVSGATTQSRLPRPSSIVNLSSTSQGSAGNSARPESAVPMGPPPILPTKKPLPPVSSKLPPIVSEKVEKKDAFVALLNGARQMKEQEIAKGKGKERASSSKAASSSSSSVKYGAGNAGPSKTQKSKSNDGPKAMKEAESPRMSLKAKMRPKGKPKAKPVPAPIPMPSYDSEVEDKEQPRAPSPVPTLQPSRPSTPPPMDVSMEFIDAPSPAKSAQPAPASTAEVHPANSIAVMEHEPSERFQESEPSAATVHNDPHYPNTTPGTNVPAMDLTPTPGEPPAPKPTTKKPHMSKRMPTAAVERVTRSTSSRLGKLQLEVTRPLQRTTSGKEVVGQKKSIPSLLPVASGSSSKDTVMKPKPAPDFPYDTGASTSSLSSLPTDPITDPALPSGSPMKLSSPAKKTRESSFARPTHSAAAKQVRSPVKAKLAKSGAPSPNKLTRAASMFTARPTATGLSRTFTGFGPSAGGPSSLSTLSSALEKLRMPPPGRPNTSMGFNRDIDSDTSFELKQDSKDDTAIGQLALKPTSGPSKAGSQGGNGGRLVQRTLISGGSSSRTGKSIFGGGTIMRGSGGFKVPGNSLKTGSRIFGAGGGTFSGAARARSMQKASRKTSLPSVMASPVKGGGSDGTVADDDDDDMAVVAGTGAESSADSKKDVSADVPTTGPTTSEKGKEKERPAEAWRMNASMRVSLASQALSQSLSPLPSKETGLMGPPATPAGRSGMRSTSSSYPSTSSAGKAPERVSPNTRSMTMALRSAPGGLEKTRGGVGGHISSGKKTAAEAPESLKILKDCVIFVDVRTDDGDEAGSLFVEMLESVGARILTRVGQTCTHIVFKNGLMSSLTRYRLLRDPKPLVVGIGWVVECVEQRQQVDETKFLVDLDGMNVSGTNKRRRSMLPKLISRDLDESSSDIERDREGADGDVSMDGSTSSLIDDGLTPLEKARRRKGITT</sequence>
<feature type="region of interest" description="Disordered" evidence="1">
    <location>
        <begin position="318"/>
        <end position="423"/>
    </location>
</feature>
<feature type="region of interest" description="Disordered" evidence="1">
    <location>
        <begin position="1050"/>
        <end position="1106"/>
    </location>
</feature>
<dbReference type="CDD" id="cd17716">
    <property type="entry name" value="BRCT_microcephalin_rpt1"/>
    <property type="match status" value="1"/>
</dbReference>
<evidence type="ECO:0000259" key="2">
    <source>
        <dbReference type="PROSITE" id="PS50172"/>
    </source>
</evidence>
<feature type="compositionally biased region" description="Basic and acidic residues" evidence="1">
    <location>
        <begin position="594"/>
        <end position="604"/>
    </location>
</feature>
<comment type="caution">
    <text evidence="3">The sequence shown here is derived from an EMBL/GenBank/DDBJ whole genome shotgun (WGS) entry which is preliminary data.</text>
</comment>
<feature type="compositionally biased region" description="Acidic residues" evidence="1">
    <location>
        <begin position="341"/>
        <end position="350"/>
    </location>
</feature>
<feature type="compositionally biased region" description="Basic and acidic residues" evidence="1">
    <location>
        <begin position="487"/>
        <end position="500"/>
    </location>
</feature>
<reference evidence="3" key="1">
    <citation type="submission" date="2018-04" db="EMBL/GenBank/DDBJ databases">
        <title>Whole genome sequencing of Hypsizygus marmoreus.</title>
        <authorList>
            <person name="Choi I.-G."/>
            <person name="Min B."/>
            <person name="Kim J.-G."/>
            <person name="Kim S."/>
            <person name="Oh Y.-L."/>
            <person name="Kong W.-S."/>
            <person name="Park H."/>
            <person name="Jeong J."/>
            <person name="Song E.-S."/>
        </authorList>
    </citation>
    <scope>NUCLEOTIDE SEQUENCE [LARGE SCALE GENOMIC DNA]</scope>
    <source>
        <strain evidence="3">51987-8</strain>
    </source>
</reference>
<feature type="compositionally biased region" description="Polar residues" evidence="1">
    <location>
        <begin position="153"/>
        <end position="174"/>
    </location>
</feature>